<gene>
    <name evidence="2" type="ORF">SAMN04487884_11932</name>
</gene>
<sequence length="306" mass="34765">MTKWIDFLKEEGISQEIIKDIELFNETHRSKDVYKSRIPDPKYLYYGKDTWEKALCSILAGENILLAGPKATGKNVLAQNLAAVFERPIWDVSFHINVDASWLIGTDTYDGEKVVFRQGPILKCALNGGFGVLDEINMARNEALAVLHSVLDFRRVLDVPGYERTSLDDATRFIATMNYGYAGTRDLNEALCSRFAVIDMPVISDDDLKRLIMREFPDIRKDICDQFTYLYKEIEKKAESAQITERALDLRGLMDAISLMRKGIKSGPAISMCIVNKTFDSYERKLVQDVVDARIPADLDRKVIFA</sequence>
<proteinExistence type="predicted"/>
<dbReference type="EMBL" id="FOGJ01000019">
    <property type="protein sequence ID" value="SES11133.1"/>
    <property type="molecule type" value="Genomic_DNA"/>
</dbReference>
<dbReference type="GO" id="GO:0005524">
    <property type="term" value="F:ATP binding"/>
    <property type="evidence" value="ECO:0007669"/>
    <property type="project" value="InterPro"/>
</dbReference>
<dbReference type="InterPro" id="IPR011704">
    <property type="entry name" value="ATPase_dyneun-rel_AAA"/>
</dbReference>
<protein>
    <submittedName>
        <fullName evidence="2">AAA domain (Dynein-related subfamily)</fullName>
    </submittedName>
</protein>
<dbReference type="Proteomes" id="UP000182584">
    <property type="component" value="Unassembled WGS sequence"/>
</dbReference>
<dbReference type="AlphaFoldDB" id="A0A1H9UQ47"/>
<accession>A0A1H9UQ47</accession>
<dbReference type="SUPFAM" id="SSF52540">
    <property type="entry name" value="P-loop containing nucleoside triphosphate hydrolases"/>
    <property type="match status" value="1"/>
</dbReference>
<dbReference type="GO" id="GO:0016887">
    <property type="term" value="F:ATP hydrolysis activity"/>
    <property type="evidence" value="ECO:0007669"/>
    <property type="project" value="InterPro"/>
</dbReference>
<organism evidence="2 3">
    <name type="scientific">Butyrivibrio fibrisolvens</name>
    <dbReference type="NCBI Taxonomy" id="831"/>
    <lineage>
        <taxon>Bacteria</taxon>
        <taxon>Bacillati</taxon>
        <taxon>Bacillota</taxon>
        <taxon>Clostridia</taxon>
        <taxon>Lachnospirales</taxon>
        <taxon>Lachnospiraceae</taxon>
        <taxon>Butyrivibrio</taxon>
    </lineage>
</organism>
<dbReference type="eggNOG" id="COG0714">
    <property type="taxonomic scope" value="Bacteria"/>
</dbReference>
<reference evidence="2 3" key="1">
    <citation type="submission" date="2016-10" db="EMBL/GenBank/DDBJ databases">
        <authorList>
            <person name="de Groot N.N."/>
        </authorList>
    </citation>
    <scope>NUCLEOTIDE SEQUENCE [LARGE SCALE GENOMIC DNA]</scope>
    <source>
        <strain evidence="2 3">AR40</strain>
    </source>
</reference>
<dbReference type="Pfam" id="PF07728">
    <property type="entry name" value="AAA_5"/>
    <property type="match status" value="1"/>
</dbReference>
<dbReference type="OrthoDB" id="9771792at2"/>
<evidence type="ECO:0000313" key="3">
    <source>
        <dbReference type="Proteomes" id="UP000182584"/>
    </source>
</evidence>
<dbReference type="InterPro" id="IPR027417">
    <property type="entry name" value="P-loop_NTPase"/>
</dbReference>
<evidence type="ECO:0000313" key="2">
    <source>
        <dbReference type="EMBL" id="SES11133.1"/>
    </source>
</evidence>
<dbReference type="PANTHER" id="PTHR42759">
    <property type="entry name" value="MOXR FAMILY PROTEIN"/>
    <property type="match status" value="1"/>
</dbReference>
<evidence type="ECO:0000259" key="1">
    <source>
        <dbReference type="Pfam" id="PF07728"/>
    </source>
</evidence>
<name>A0A1H9UQ47_BUTFI</name>
<dbReference type="InterPro" id="IPR050764">
    <property type="entry name" value="CbbQ/NirQ/NorQ/GpvN"/>
</dbReference>
<feature type="domain" description="ATPase dynein-related AAA" evidence="1">
    <location>
        <begin position="63"/>
        <end position="195"/>
    </location>
</feature>
<dbReference type="PANTHER" id="PTHR42759:SF1">
    <property type="entry name" value="MAGNESIUM-CHELATASE SUBUNIT CHLD"/>
    <property type="match status" value="1"/>
</dbReference>
<dbReference type="Gene3D" id="3.40.50.300">
    <property type="entry name" value="P-loop containing nucleotide triphosphate hydrolases"/>
    <property type="match status" value="1"/>
</dbReference>
<dbReference type="RefSeq" id="WP_074757171.1">
    <property type="nucleotide sequence ID" value="NZ_FOGJ01000019.1"/>
</dbReference>